<dbReference type="AlphaFoldDB" id="A0A3R9QWC6"/>
<dbReference type="InterPro" id="IPR058240">
    <property type="entry name" value="rSAM_sf"/>
</dbReference>
<proteinExistence type="predicted"/>
<dbReference type="PANTHER" id="PTHR11228:SF7">
    <property type="entry name" value="PQQA PEPTIDE CYCLASE"/>
    <property type="match status" value="1"/>
</dbReference>
<dbReference type="SUPFAM" id="SSF102114">
    <property type="entry name" value="Radical SAM enzymes"/>
    <property type="match status" value="1"/>
</dbReference>
<dbReference type="InterPro" id="IPR050377">
    <property type="entry name" value="Radical_SAM_PqqE_MftC-like"/>
</dbReference>
<dbReference type="RefSeq" id="WP_125671335.1">
    <property type="nucleotide sequence ID" value="NZ_RCOS01000082.1"/>
</dbReference>
<accession>A0A3R9QWC6</accession>
<evidence type="ECO:0000313" key="2">
    <source>
        <dbReference type="EMBL" id="RZN63508.1"/>
    </source>
</evidence>
<evidence type="ECO:0000313" key="1">
    <source>
        <dbReference type="EMBL" id="RSN74954.1"/>
    </source>
</evidence>
<evidence type="ECO:0000313" key="4">
    <source>
        <dbReference type="Proteomes" id="UP000316217"/>
    </source>
</evidence>
<dbReference type="OrthoDB" id="30736at2157"/>
<dbReference type="Proteomes" id="UP000277582">
    <property type="component" value="Unassembled WGS sequence"/>
</dbReference>
<keyword evidence="3" id="KW-1185">Reference proteome</keyword>
<dbReference type="InterPro" id="IPR023885">
    <property type="entry name" value="4Fe4S-binding_SPASM_dom"/>
</dbReference>
<reference evidence="1 3" key="1">
    <citation type="submission" date="2018-10" db="EMBL/GenBank/DDBJ databases">
        <title>Co-occurring genomic capacity for anaerobic methane metabolism and dissimilatory sulfite reduction discovered in the Korarchaeota.</title>
        <authorList>
            <person name="Mckay L.J."/>
            <person name="Dlakic M."/>
            <person name="Fields M.W."/>
            <person name="Delmont T.O."/>
            <person name="Eren A.M."/>
            <person name="Jay Z.J."/>
            <person name="Klingelsmith K.B."/>
            <person name="Rusch D.B."/>
            <person name="Inskeep W.P."/>
        </authorList>
    </citation>
    <scope>NUCLEOTIDE SEQUENCE [LARGE SCALE GENOMIC DNA]</scope>
    <source>
        <strain evidence="1 3">MDKW</strain>
    </source>
</reference>
<name>A0A3R9QWC6_9CREN</name>
<dbReference type="EMBL" id="RXII01000013">
    <property type="protein sequence ID" value="RZN63508.1"/>
    <property type="molecule type" value="Genomic_DNA"/>
</dbReference>
<protein>
    <submittedName>
        <fullName evidence="1">SPASM domain-containing protein</fullName>
    </submittedName>
</protein>
<dbReference type="NCBIfam" id="TIGR04085">
    <property type="entry name" value="rSAM_more_4Fe4S"/>
    <property type="match status" value="1"/>
</dbReference>
<gene>
    <name evidence="1" type="ORF">D6D85_07155</name>
    <name evidence="2" type="ORF">EF810_00805</name>
</gene>
<sequence>MEKPALEIWKESPIFKALRNRSNLKGYCASCRYRETCGGCRARALAYTGDLFVSDLCVPLYS</sequence>
<reference evidence="2 4" key="2">
    <citation type="journal article" date="2019" name="Nat. Microbiol.">
        <title>Wide diversity of methane and short-chain alkane metabolisms in uncultured archaea.</title>
        <authorList>
            <person name="Borrel G."/>
            <person name="Adam P.S."/>
            <person name="McKay L.J."/>
            <person name="Chen L.X."/>
            <person name="Sierra-Garcia I.N."/>
            <person name="Sieber C.M."/>
            <person name="Letourneur Q."/>
            <person name="Ghozlane A."/>
            <person name="Andersen G.L."/>
            <person name="Li W.J."/>
            <person name="Hallam S.J."/>
            <person name="Muyzer G."/>
            <person name="de Oliveira V.M."/>
            <person name="Inskeep W.P."/>
            <person name="Banfield J.F."/>
            <person name="Gribaldo S."/>
        </authorList>
    </citation>
    <scope>NUCLEOTIDE SEQUENCE [LARGE SCALE GENOMIC DNA]</scope>
    <source>
        <strain evidence="2">NM4</strain>
    </source>
</reference>
<dbReference type="EMBL" id="RCOS01000082">
    <property type="protein sequence ID" value="RSN74954.1"/>
    <property type="molecule type" value="Genomic_DNA"/>
</dbReference>
<organism evidence="1 3">
    <name type="scientific">Candidatus Methanodesulfokora washburnensis</name>
    <dbReference type="NCBI Taxonomy" id="2478471"/>
    <lineage>
        <taxon>Archaea</taxon>
        <taxon>Thermoproteota</taxon>
        <taxon>Candidatus Korarchaeia</taxon>
        <taxon>Candidatus Korarchaeia incertae sedis</taxon>
        <taxon>Candidatus Methanodesulfokora</taxon>
    </lineage>
</organism>
<dbReference type="PANTHER" id="PTHR11228">
    <property type="entry name" value="RADICAL SAM DOMAIN PROTEIN"/>
    <property type="match status" value="1"/>
</dbReference>
<evidence type="ECO:0000313" key="3">
    <source>
        <dbReference type="Proteomes" id="UP000277582"/>
    </source>
</evidence>
<comment type="caution">
    <text evidence="1">The sequence shown here is derived from an EMBL/GenBank/DDBJ whole genome shotgun (WGS) entry which is preliminary data.</text>
</comment>
<dbReference type="Proteomes" id="UP000316217">
    <property type="component" value="Unassembled WGS sequence"/>
</dbReference>